<evidence type="ECO:0000256" key="9">
    <source>
        <dbReference type="ARBA" id="ARBA00024331"/>
    </source>
</evidence>
<dbReference type="RefSeq" id="WP_232593569.1">
    <property type="nucleotide sequence ID" value="NZ_BSPD01000062.1"/>
</dbReference>
<comment type="subunit">
    <text evidence="12">Homotetramer.</text>
</comment>
<evidence type="ECO:0000313" key="16">
    <source>
        <dbReference type="EMBL" id="GLS26895.1"/>
    </source>
</evidence>
<evidence type="ECO:0000256" key="13">
    <source>
        <dbReference type="RuleBase" id="RU000508"/>
    </source>
</evidence>
<feature type="binding site" evidence="12">
    <location>
        <position position="103"/>
    </location>
    <ligand>
        <name>Mg(2+)</name>
        <dbReference type="ChEBI" id="CHEBI:18420"/>
        <label>2</label>
    </ligand>
</feature>
<dbReference type="Pfam" id="PF18913">
    <property type="entry name" value="FBPase_C"/>
    <property type="match status" value="1"/>
</dbReference>
<comment type="catalytic activity">
    <reaction evidence="1 12">
        <text>beta-D-fructose 1,6-bisphosphate + H2O = beta-D-fructose 6-phosphate + phosphate</text>
        <dbReference type="Rhea" id="RHEA:11064"/>
        <dbReference type="ChEBI" id="CHEBI:15377"/>
        <dbReference type="ChEBI" id="CHEBI:32966"/>
        <dbReference type="ChEBI" id="CHEBI:43474"/>
        <dbReference type="ChEBI" id="CHEBI:57634"/>
        <dbReference type="EC" id="3.1.3.11"/>
    </reaction>
</comment>
<dbReference type="GO" id="GO:0042132">
    <property type="term" value="F:fructose 1,6-bisphosphate 1-phosphatase activity"/>
    <property type="evidence" value="ECO:0007669"/>
    <property type="project" value="UniProtKB-UniRule"/>
</dbReference>
<protein>
    <recommendedName>
        <fullName evidence="10 12">Fructose-1,6-bisphosphatase class 1</fullName>
        <shortName evidence="12">FBPase class 1</shortName>
        <ecNumber evidence="3 12">3.1.3.11</ecNumber>
    </recommendedName>
    <alternativeName>
        <fullName evidence="11 12">D-fructose-1,6-bisphosphate 1-phosphohydrolase class 1</fullName>
    </alternativeName>
</protein>
<gene>
    <name evidence="12 16" type="primary">fbp</name>
    <name evidence="16" type="ORF">GCM10007877_26140</name>
</gene>
<dbReference type="PIRSF" id="PIRSF500210">
    <property type="entry name" value="FBPtase"/>
    <property type="match status" value="1"/>
</dbReference>
<dbReference type="GO" id="GO:0005986">
    <property type="term" value="P:sucrose biosynthetic process"/>
    <property type="evidence" value="ECO:0007669"/>
    <property type="project" value="TreeGrafter"/>
</dbReference>
<keyword evidence="8 12" id="KW-0119">Carbohydrate metabolism</keyword>
<dbReference type="GO" id="GO:0030388">
    <property type="term" value="P:fructose 1,6-bisphosphate metabolic process"/>
    <property type="evidence" value="ECO:0007669"/>
    <property type="project" value="TreeGrafter"/>
</dbReference>
<organism evidence="16 17">
    <name type="scientific">Marinibactrum halimedae</name>
    <dbReference type="NCBI Taxonomy" id="1444977"/>
    <lineage>
        <taxon>Bacteria</taxon>
        <taxon>Pseudomonadati</taxon>
        <taxon>Pseudomonadota</taxon>
        <taxon>Gammaproteobacteria</taxon>
        <taxon>Cellvibrionales</taxon>
        <taxon>Cellvibrionaceae</taxon>
        <taxon>Marinibactrum</taxon>
    </lineage>
</organism>
<evidence type="ECO:0000313" key="17">
    <source>
        <dbReference type="Proteomes" id="UP001156870"/>
    </source>
</evidence>
<evidence type="ECO:0000259" key="15">
    <source>
        <dbReference type="Pfam" id="PF18913"/>
    </source>
</evidence>
<dbReference type="HAMAP" id="MF_01855">
    <property type="entry name" value="FBPase_class1"/>
    <property type="match status" value="1"/>
</dbReference>
<feature type="binding site" evidence="12">
    <location>
        <begin position="106"/>
        <end position="109"/>
    </location>
    <ligand>
        <name>substrate</name>
    </ligand>
</feature>
<dbReference type="FunFam" id="3.40.190.80:FF:000011">
    <property type="entry name" value="Fructose-1,6-bisphosphatase class 1"/>
    <property type="match status" value="1"/>
</dbReference>
<evidence type="ECO:0000256" key="11">
    <source>
        <dbReference type="ARBA" id="ARBA00081210"/>
    </source>
</evidence>
<evidence type="ECO:0000256" key="7">
    <source>
        <dbReference type="ARBA" id="ARBA00022842"/>
    </source>
</evidence>
<dbReference type="SUPFAM" id="SSF56655">
    <property type="entry name" value="Carbohydrate phosphatase"/>
    <property type="match status" value="1"/>
</dbReference>
<comment type="caution">
    <text evidence="16">The sequence shown here is derived from an EMBL/GenBank/DDBJ whole genome shotgun (WGS) entry which is preliminary data.</text>
</comment>
<evidence type="ECO:0000256" key="8">
    <source>
        <dbReference type="ARBA" id="ARBA00023277"/>
    </source>
</evidence>
<dbReference type="InterPro" id="IPR044015">
    <property type="entry name" value="FBPase_C_dom"/>
</dbReference>
<dbReference type="Gene3D" id="3.40.190.80">
    <property type="match status" value="1"/>
</dbReference>
<accession>A0AA37T4U7</accession>
<comment type="pathway">
    <text evidence="9">Carbohydrate biosynthesis.</text>
</comment>
<evidence type="ECO:0000256" key="10">
    <source>
        <dbReference type="ARBA" id="ARBA00072069"/>
    </source>
</evidence>
<comment type="cofactor">
    <cofactor evidence="12">
        <name>Mg(2+)</name>
        <dbReference type="ChEBI" id="CHEBI:18420"/>
    </cofactor>
    <text evidence="12">Binds 2 magnesium ions per subunit.</text>
</comment>
<evidence type="ECO:0000256" key="6">
    <source>
        <dbReference type="ARBA" id="ARBA00022801"/>
    </source>
</evidence>
<dbReference type="InterPro" id="IPR033391">
    <property type="entry name" value="FBPase_N"/>
</dbReference>
<evidence type="ECO:0000256" key="2">
    <source>
        <dbReference type="ARBA" id="ARBA00010941"/>
    </source>
</evidence>
<feature type="binding site" evidence="12">
    <location>
        <position position="269"/>
    </location>
    <ligand>
        <name>Mg(2+)</name>
        <dbReference type="ChEBI" id="CHEBI:18420"/>
        <label>2</label>
    </ligand>
</feature>
<dbReference type="Proteomes" id="UP001156870">
    <property type="component" value="Unassembled WGS sequence"/>
</dbReference>
<dbReference type="CDD" id="cd00354">
    <property type="entry name" value="FBPase"/>
    <property type="match status" value="1"/>
</dbReference>
<keyword evidence="4 12" id="KW-0963">Cytoplasm</keyword>
<dbReference type="InterPro" id="IPR028343">
    <property type="entry name" value="FBPtase"/>
</dbReference>
<feature type="binding site" evidence="12">
    <location>
        <position position="197"/>
    </location>
    <ligand>
        <name>substrate</name>
    </ligand>
</feature>
<dbReference type="GO" id="GO:0000287">
    <property type="term" value="F:magnesium ion binding"/>
    <property type="evidence" value="ECO:0007669"/>
    <property type="project" value="UniProtKB-UniRule"/>
</dbReference>
<dbReference type="EC" id="3.1.3.11" evidence="3 12"/>
<feature type="binding site" evidence="12">
    <location>
        <position position="263"/>
    </location>
    <ligand>
        <name>substrate</name>
    </ligand>
</feature>
<comment type="similarity">
    <text evidence="2 12 13">Belongs to the FBPase class 1 family.</text>
</comment>
<keyword evidence="7 12" id="KW-0460">Magnesium</keyword>
<evidence type="ECO:0000259" key="14">
    <source>
        <dbReference type="Pfam" id="PF00316"/>
    </source>
</evidence>
<dbReference type="GO" id="GO:0006094">
    <property type="term" value="P:gluconeogenesis"/>
    <property type="evidence" value="ECO:0007669"/>
    <property type="project" value="UniProtKB-UniRule"/>
</dbReference>
<comment type="caution">
    <text evidence="12">Lacks conserved residue(s) required for the propagation of feature annotation.</text>
</comment>
<dbReference type="FunFam" id="3.30.540.10:FF:000002">
    <property type="entry name" value="Fructose-1,6-bisphosphatase class 1"/>
    <property type="match status" value="1"/>
</dbReference>
<dbReference type="GO" id="GO:0006000">
    <property type="term" value="P:fructose metabolic process"/>
    <property type="evidence" value="ECO:0007669"/>
    <property type="project" value="TreeGrafter"/>
</dbReference>
<evidence type="ECO:0000256" key="1">
    <source>
        <dbReference type="ARBA" id="ARBA00001273"/>
    </source>
</evidence>
<dbReference type="Pfam" id="PF00316">
    <property type="entry name" value="FBPase"/>
    <property type="match status" value="1"/>
</dbReference>
<evidence type="ECO:0000256" key="5">
    <source>
        <dbReference type="ARBA" id="ARBA00022723"/>
    </source>
</evidence>
<evidence type="ECO:0000256" key="12">
    <source>
        <dbReference type="HAMAP-Rule" id="MF_01855"/>
    </source>
</evidence>
<dbReference type="GO" id="GO:0006002">
    <property type="term" value="P:fructose 6-phosphate metabolic process"/>
    <property type="evidence" value="ECO:0007669"/>
    <property type="project" value="TreeGrafter"/>
</dbReference>
<evidence type="ECO:0000256" key="4">
    <source>
        <dbReference type="ARBA" id="ARBA00022490"/>
    </source>
</evidence>
<dbReference type="NCBIfam" id="NF006779">
    <property type="entry name" value="PRK09293.1-3"/>
    <property type="match status" value="1"/>
</dbReference>
<feature type="binding site" evidence="12">
    <location>
        <position position="106"/>
    </location>
    <ligand>
        <name>Mg(2+)</name>
        <dbReference type="ChEBI" id="CHEBI:18420"/>
        <label>2</label>
    </ligand>
</feature>
<keyword evidence="6 12" id="KW-0378">Hydrolase</keyword>
<sequence length="333" mass="36959">MKTLGQFLISHDEEKDLVLLLERIMLSCKEIAVQLREGALAGVLGSTDITNVQGETQKKLDIIANEVLKRNLLDLEMVAGIASEEEDLPVAGNHKGRYLVVFDPLDGSSNIDVNVSVGTIFSILEVQSNQDCSHPDAYLQRGRQQVAAGYVLYGPSATLCLTTGDGVHQFTLSDTGDFLLCQEHMQIPTSTQEFAINMSNQRFWEPETQHYVGDLLKGADGSREKNFNMRWIASMVADVHRVLTRGGIFMYPWDNRDPNKPGKLRLMYEGNPMSFLVEQAGGLSTTCYGDILDIEPKHIHQRVSVALGSKEEINTLMEYHASARDNTAAKLNT</sequence>
<comment type="subcellular location">
    <subcellularLocation>
        <location evidence="12">Cytoplasm</location>
    </subcellularLocation>
</comment>
<dbReference type="Gene3D" id="3.30.540.10">
    <property type="entry name" value="Fructose-1,6-Bisphosphatase, subunit A, domain 1"/>
    <property type="match status" value="1"/>
</dbReference>
<dbReference type="PANTHER" id="PTHR11556:SF35">
    <property type="entry name" value="SEDOHEPTULOSE-1,7-BISPHOSPHATASE, CHLOROPLASTIC"/>
    <property type="match status" value="1"/>
</dbReference>
<feature type="binding site" evidence="12">
    <location>
        <position position="84"/>
    </location>
    <ligand>
        <name>Mg(2+)</name>
        <dbReference type="ChEBI" id="CHEBI:18420"/>
        <label>1</label>
    </ligand>
</feature>
<dbReference type="AlphaFoldDB" id="A0AA37T4U7"/>
<keyword evidence="17" id="KW-1185">Reference proteome</keyword>
<proteinExistence type="inferred from homology"/>
<feature type="domain" description="Fructose-1-6-bisphosphatase class I N-terminal" evidence="14">
    <location>
        <begin position="3"/>
        <end position="183"/>
    </location>
</feature>
<reference evidence="16 17" key="1">
    <citation type="journal article" date="2014" name="Int. J. Syst. Evol. Microbiol.">
        <title>Complete genome sequence of Corynebacterium casei LMG S-19264T (=DSM 44701T), isolated from a smear-ripened cheese.</title>
        <authorList>
            <consortium name="US DOE Joint Genome Institute (JGI-PGF)"/>
            <person name="Walter F."/>
            <person name="Albersmeier A."/>
            <person name="Kalinowski J."/>
            <person name="Ruckert C."/>
        </authorList>
    </citation>
    <scope>NUCLEOTIDE SEQUENCE [LARGE SCALE GENOMIC DNA]</scope>
    <source>
        <strain evidence="16 17">NBRC 110095</strain>
    </source>
</reference>
<dbReference type="InterPro" id="IPR000146">
    <property type="entry name" value="FBPase_class-1"/>
</dbReference>
<dbReference type="PIRSF" id="PIRSF000904">
    <property type="entry name" value="FBPtase_SBPase"/>
    <property type="match status" value="1"/>
</dbReference>
<evidence type="ECO:0000256" key="3">
    <source>
        <dbReference type="ARBA" id="ARBA00013093"/>
    </source>
</evidence>
<name>A0AA37T4U7_9GAMM</name>
<feature type="binding site" evidence="12">
    <location>
        <position position="103"/>
    </location>
    <ligand>
        <name>Mg(2+)</name>
        <dbReference type="ChEBI" id="CHEBI:18420"/>
        <label>1</label>
    </ligand>
</feature>
<keyword evidence="5 12" id="KW-0479">Metal-binding</keyword>
<feature type="domain" description="Fructose-1-6-bisphosphatase class 1 C-terminal" evidence="15">
    <location>
        <begin position="187"/>
        <end position="320"/>
    </location>
</feature>
<feature type="binding site" evidence="12">
    <location>
        <position position="105"/>
    </location>
    <ligand>
        <name>Mg(2+)</name>
        <dbReference type="ChEBI" id="CHEBI:18420"/>
        <label>1</label>
    </ligand>
</feature>
<dbReference type="EMBL" id="BSPD01000062">
    <property type="protein sequence ID" value="GLS26895.1"/>
    <property type="molecule type" value="Genomic_DNA"/>
</dbReference>
<dbReference type="GO" id="GO:0005829">
    <property type="term" value="C:cytosol"/>
    <property type="evidence" value="ECO:0007669"/>
    <property type="project" value="TreeGrafter"/>
</dbReference>
<dbReference type="PRINTS" id="PR00115">
    <property type="entry name" value="F16BPHPHTASE"/>
</dbReference>
<dbReference type="PANTHER" id="PTHR11556">
    <property type="entry name" value="FRUCTOSE-1,6-BISPHOSPHATASE-RELATED"/>
    <property type="match status" value="1"/>
</dbReference>